<sequence>MAHFSINSEQSMPIVPKYEFEAERYEEDGAFTKFYDADGKEVKALRTDTVLDIKID</sequence>
<dbReference type="RefSeq" id="WP_164711478.1">
    <property type="nucleotide sequence ID" value="NZ_CP085954.1"/>
</dbReference>
<evidence type="ECO:0000313" key="1">
    <source>
        <dbReference type="EMBL" id="VDR37059.1"/>
    </source>
</evidence>
<evidence type="ECO:0000313" key="2">
    <source>
        <dbReference type="Proteomes" id="UP000271626"/>
    </source>
</evidence>
<name>A0A3P8JUN4_TSUPA</name>
<protein>
    <submittedName>
        <fullName evidence="1">Uncharacterized protein</fullName>
    </submittedName>
</protein>
<organism evidence="1 2">
    <name type="scientific">Tsukamurella paurometabola</name>
    <name type="common">Corynebacterium paurometabolum</name>
    <dbReference type="NCBI Taxonomy" id="2061"/>
    <lineage>
        <taxon>Bacteria</taxon>
        <taxon>Bacillati</taxon>
        <taxon>Actinomycetota</taxon>
        <taxon>Actinomycetes</taxon>
        <taxon>Mycobacteriales</taxon>
        <taxon>Tsukamurellaceae</taxon>
        <taxon>Tsukamurella</taxon>
    </lineage>
</organism>
<dbReference type="Proteomes" id="UP000271626">
    <property type="component" value="Chromosome"/>
</dbReference>
<proteinExistence type="predicted"/>
<reference evidence="1 2" key="1">
    <citation type="submission" date="2018-12" db="EMBL/GenBank/DDBJ databases">
        <authorList>
            <consortium name="Pathogen Informatics"/>
        </authorList>
    </citation>
    <scope>NUCLEOTIDE SEQUENCE [LARGE SCALE GENOMIC DNA]</scope>
    <source>
        <strain evidence="1 2">NCTC10741</strain>
    </source>
</reference>
<gene>
    <name evidence="1" type="ORF">NCTC10741_00155</name>
</gene>
<dbReference type="EMBL" id="LR131273">
    <property type="protein sequence ID" value="VDR37059.1"/>
    <property type="molecule type" value="Genomic_DNA"/>
</dbReference>
<dbReference type="AlphaFoldDB" id="A0A3P8JUN4"/>
<accession>A0A3P8JUN4</accession>